<proteinExistence type="predicted"/>
<evidence type="ECO:0000313" key="1">
    <source>
        <dbReference type="EMBL" id="GAI87438.1"/>
    </source>
</evidence>
<dbReference type="AlphaFoldDB" id="X1S3G6"/>
<organism evidence="1">
    <name type="scientific">marine sediment metagenome</name>
    <dbReference type="NCBI Taxonomy" id="412755"/>
    <lineage>
        <taxon>unclassified sequences</taxon>
        <taxon>metagenomes</taxon>
        <taxon>ecological metagenomes</taxon>
    </lineage>
</organism>
<reference evidence="1" key="1">
    <citation type="journal article" date="2014" name="Front. Microbiol.">
        <title>High frequency of phylogenetically diverse reductive dehalogenase-homologous genes in deep subseafloor sedimentary metagenomes.</title>
        <authorList>
            <person name="Kawai M."/>
            <person name="Futagami T."/>
            <person name="Toyoda A."/>
            <person name="Takaki Y."/>
            <person name="Nishi S."/>
            <person name="Hori S."/>
            <person name="Arai W."/>
            <person name="Tsubouchi T."/>
            <person name="Morono Y."/>
            <person name="Uchiyama I."/>
            <person name="Ito T."/>
            <person name="Fujiyama A."/>
            <person name="Inagaki F."/>
            <person name="Takami H."/>
        </authorList>
    </citation>
    <scope>NUCLEOTIDE SEQUENCE</scope>
    <source>
        <strain evidence="1">Expedition CK06-06</strain>
    </source>
</reference>
<accession>X1S3G6</accession>
<sequence>MGTETDFNLREVTRMLGQQNPEWHVRESVQPVLSVGEFGGLTPAHQPPTGAVGWATVAVAGERPVCLFECRAPGGARIQTEWQPGAIGFFVRWGLLTVATPAITAPIVATDRGPFSNVAASSVITTGTSAGAVFGNDAPIVTFGGAQLLIFAPARNALWVPPGARLWFEVQANNVTSSGSIVWSEIPVAEGGR</sequence>
<dbReference type="EMBL" id="BARW01006255">
    <property type="protein sequence ID" value="GAI87438.1"/>
    <property type="molecule type" value="Genomic_DNA"/>
</dbReference>
<comment type="caution">
    <text evidence="1">The sequence shown here is derived from an EMBL/GenBank/DDBJ whole genome shotgun (WGS) entry which is preliminary data.</text>
</comment>
<gene>
    <name evidence="1" type="ORF">S12H4_13135</name>
</gene>
<protein>
    <submittedName>
        <fullName evidence="1">Uncharacterized protein</fullName>
    </submittedName>
</protein>
<name>X1S3G6_9ZZZZ</name>